<organism evidence="1 2">
    <name type="scientific">Paenibacillus mesotrionivorans</name>
    <dbReference type="NCBI Taxonomy" id="3160968"/>
    <lineage>
        <taxon>Bacteria</taxon>
        <taxon>Bacillati</taxon>
        <taxon>Bacillota</taxon>
        <taxon>Bacilli</taxon>
        <taxon>Bacillales</taxon>
        <taxon>Paenibacillaceae</taxon>
        <taxon>Paenibacillus</taxon>
    </lineage>
</organism>
<keyword evidence="2" id="KW-1185">Reference proteome</keyword>
<accession>A0ACC7P195</accession>
<proteinExistence type="predicted"/>
<reference evidence="1" key="1">
    <citation type="submission" date="2024-12" db="EMBL/GenBank/DDBJ databases">
        <authorList>
            <person name="Wu N."/>
        </authorList>
    </citation>
    <scope>NUCLEOTIDE SEQUENCE</scope>
    <source>
        <strain evidence="1">P15</strain>
    </source>
</reference>
<evidence type="ECO:0000313" key="2">
    <source>
        <dbReference type="Proteomes" id="UP001631969"/>
    </source>
</evidence>
<gene>
    <name evidence="1" type="ORF">ACI1P1_12315</name>
</gene>
<sequence length="172" mass="19327">MARSGIVCTKVKKLSSTKNKHFAAVVIRVNNIELIWNAVRAINRNIGALEKSEILCCGVTIGQCHAVLEIGLAGEISLNELARLLNLDKSTMSRTVNNLVTDEWVERATDSENRRYVKLKLSKNGQALYEKINDVLNSYFEKVMYDIPENKREQVAESLTLLIQSLNKNSCC</sequence>
<name>A0ACC7P195_9BACL</name>
<dbReference type="Proteomes" id="UP001631969">
    <property type="component" value="Unassembled WGS sequence"/>
</dbReference>
<evidence type="ECO:0000313" key="1">
    <source>
        <dbReference type="EMBL" id="MFM9329072.1"/>
    </source>
</evidence>
<dbReference type="EMBL" id="JBJURJ010000007">
    <property type="protein sequence ID" value="MFM9329072.1"/>
    <property type="molecule type" value="Genomic_DNA"/>
</dbReference>
<comment type="caution">
    <text evidence="1">The sequence shown here is derived from an EMBL/GenBank/DDBJ whole genome shotgun (WGS) entry which is preliminary data.</text>
</comment>
<protein>
    <submittedName>
        <fullName evidence="1">MarR family winged helix-turn-helix transcriptional regulator</fullName>
    </submittedName>
</protein>